<evidence type="ECO:0000313" key="2">
    <source>
        <dbReference type="EMBL" id="TWI92079.1"/>
    </source>
</evidence>
<dbReference type="Gene3D" id="1.10.600.10">
    <property type="entry name" value="Farnesyl Diphosphate Synthase"/>
    <property type="match status" value="1"/>
</dbReference>
<dbReference type="AlphaFoldDB" id="A0A562TEX3"/>
<keyword evidence="1" id="KW-0456">Lyase</keyword>
<dbReference type="Pfam" id="PF19086">
    <property type="entry name" value="Terpene_syn_C_2"/>
    <property type="match status" value="1"/>
</dbReference>
<dbReference type="PANTHER" id="PTHR35201">
    <property type="entry name" value="TERPENE SYNTHASE"/>
    <property type="match status" value="1"/>
</dbReference>
<dbReference type="OrthoDB" id="646105at2"/>
<comment type="similarity">
    <text evidence="1">Belongs to the terpene synthase family.</text>
</comment>
<dbReference type="InterPro" id="IPR008949">
    <property type="entry name" value="Isoprenoid_synthase_dom_sf"/>
</dbReference>
<sequence>MTIMTPAALPALQYPFDVQEGAHRNPYEQEIEAAISGWIDHEYLFLSEAQRAYYKKCRFGMLSSCFYPEASYEALEVGARLVLLLFIHDDYTDKFSYDELQSYLLKSGSIMAGNHVPHDKGDMLHQFVLFRKALQPLVPATWMQRWNSDLSYFYEGMLMERLFTAQQYPSIQQYIFLREHLIGMHIYQDITELYMPSFMPHELLFHPHVRELRQSAVRIIAWCHDYYSVEKELDAGQIMNLVLVIQQERRCSLEDAFVEMAHVHDEEVNTFLRLKEHAPDFGPYNELFREYAHHLQLMFKGNYLWHLESGRYNKF</sequence>
<reference evidence="2 3" key="1">
    <citation type="journal article" date="2013" name="Stand. Genomic Sci.">
        <title>Genomic Encyclopedia of Type Strains, Phase I: The one thousand microbial genomes (KMG-I) project.</title>
        <authorList>
            <person name="Kyrpides N.C."/>
            <person name="Woyke T."/>
            <person name="Eisen J.A."/>
            <person name="Garrity G."/>
            <person name="Lilburn T.G."/>
            <person name="Beck B.J."/>
            <person name="Whitman W.B."/>
            <person name="Hugenholtz P."/>
            <person name="Klenk H.P."/>
        </authorList>
    </citation>
    <scope>NUCLEOTIDE SEQUENCE [LARGE SCALE GENOMIC DNA]</scope>
    <source>
        <strain evidence="2 3">DSM 13484</strain>
    </source>
</reference>
<keyword evidence="3" id="KW-1185">Reference proteome</keyword>
<dbReference type="GO" id="GO:0010333">
    <property type="term" value="F:terpene synthase activity"/>
    <property type="evidence" value="ECO:0007669"/>
    <property type="project" value="InterPro"/>
</dbReference>
<dbReference type="InterPro" id="IPR034686">
    <property type="entry name" value="Terpene_cyclase-like_2"/>
</dbReference>
<gene>
    <name evidence="2" type="ORF">LX66_1461</name>
</gene>
<keyword evidence="1" id="KW-0479">Metal-binding</keyword>
<keyword evidence="1" id="KW-0460">Magnesium</keyword>
<evidence type="ECO:0000313" key="3">
    <source>
        <dbReference type="Proteomes" id="UP000316778"/>
    </source>
</evidence>
<dbReference type="SUPFAM" id="SSF48576">
    <property type="entry name" value="Terpenoid synthases"/>
    <property type="match status" value="1"/>
</dbReference>
<dbReference type="EC" id="4.2.3.-" evidence="1"/>
<dbReference type="EMBL" id="VLLG01000002">
    <property type="protein sequence ID" value="TWI92079.1"/>
    <property type="molecule type" value="Genomic_DNA"/>
</dbReference>
<evidence type="ECO:0000256" key="1">
    <source>
        <dbReference type="RuleBase" id="RU366034"/>
    </source>
</evidence>
<dbReference type="PANTHER" id="PTHR35201:SF4">
    <property type="entry name" value="BETA-PINACENE SYNTHASE-RELATED"/>
    <property type="match status" value="1"/>
</dbReference>
<protein>
    <recommendedName>
        <fullName evidence="1">Terpene synthase</fullName>
        <ecNumber evidence="1">4.2.3.-</ecNumber>
    </recommendedName>
</protein>
<organism evidence="2 3">
    <name type="scientific">Chitinophaga japonensis</name>
    <name type="common">Flexibacter japonensis</name>
    <dbReference type="NCBI Taxonomy" id="104662"/>
    <lineage>
        <taxon>Bacteria</taxon>
        <taxon>Pseudomonadati</taxon>
        <taxon>Bacteroidota</taxon>
        <taxon>Chitinophagia</taxon>
        <taxon>Chitinophagales</taxon>
        <taxon>Chitinophagaceae</taxon>
        <taxon>Chitinophaga</taxon>
    </lineage>
</organism>
<dbReference type="RefSeq" id="WP_145711301.1">
    <property type="nucleotide sequence ID" value="NZ_BAAAFY010000001.1"/>
</dbReference>
<accession>A0A562TEX3</accession>
<comment type="cofactor">
    <cofactor evidence="1">
        <name>Mg(2+)</name>
        <dbReference type="ChEBI" id="CHEBI:18420"/>
    </cofactor>
</comment>
<dbReference type="Proteomes" id="UP000316778">
    <property type="component" value="Unassembled WGS sequence"/>
</dbReference>
<name>A0A562TEX3_CHIJA</name>
<comment type="caution">
    <text evidence="2">The sequence shown here is derived from an EMBL/GenBank/DDBJ whole genome shotgun (WGS) entry which is preliminary data.</text>
</comment>
<dbReference type="GO" id="GO:0046872">
    <property type="term" value="F:metal ion binding"/>
    <property type="evidence" value="ECO:0007669"/>
    <property type="project" value="UniProtKB-KW"/>
</dbReference>
<proteinExistence type="inferred from homology"/>